<reference evidence="2" key="1">
    <citation type="submission" date="2023-03" db="EMBL/GenBank/DDBJ databases">
        <title>Massive genome expansion in bonnet fungi (Mycena s.s.) driven by repeated elements and novel gene families across ecological guilds.</title>
        <authorList>
            <consortium name="Lawrence Berkeley National Laboratory"/>
            <person name="Harder C.B."/>
            <person name="Miyauchi S."/>
            <person name="Viragh M."/>
            <person name="Kuo A."/>
            <person name="Thoen E."/>
            <person name="Andreopoulos B."/>
            <person name="Lu D."/>
            <person name="Skrede I."/>
            <person name="Drula E."/>
            <person name="Henrissat B."/>
            <person name="Morin E."/>
            <person name="Kohler A."/>
            <person name="Barry K."/>
            <person name="LaButti K."/>
            <person name="Morin E."/>
            <person name="Salamov A."/>
            <person name="Lipzen A."/>
            <person name="Mereny Z."/>
            <person name="Hegedus B."/>
            <person name="Baldrian P."/>
            <person name="Stursova M."/>
            <person name="Weitz H."/>
            <person name="Taylor A."/>
            <person name="Grigoriev I.V."/>
            <person name="Nagy L.G."/>
            <person name="Martin F."/>
            <person name="Kauserud H."/>
        </authorList>
    </citation>
    <scope>NUCLEOTIDE SEQUENCE</scope>
    <source>
        <strain evidence="2">CBHHK182m</strain>
    </source>
</reference>
<dbReference type="Gene3D" id="3.40.50.11350">
    <property type="match status" value="1"/>
</dbReference>
<feature type="transmembrane region" description="Helical" evidence="1">
    <location>
        <begin position="56"/>
        <end position="73"/>
    </location>
</feature>
<evidence type="ECO:0000313" key="2">
    <source>
        <dbReference type="EMBL" id="KAJ7726504.1"/>
    </source>
</evidence>
<proteinExistence type="predicted"/>
<dbReference type="EMBL" id="JARKIB010000186">
    <property type="protein sequence ID" value="KAJ7726504.1"/>
    <property type="molecule type" value="Genomic_DNA"/>
</dbReference>
<dbReference type="Proteomes" id="UP001215598">
    <property type="component" value="Unassembled WGS sequence"/>
</dbReference>
<evidence type="ECO:0000313" key="3">
    <source>
        <dbReference type="Proteomes" id="UP001215598"/>
    </source>
</evidence>
<protein>
    <submittedName>
        <fullName evidence="2">Uncharacterized protein</fullName>
    </submittedName>
</protein>
<keyword evidence="1" id="KW-0472">Membrane</keyword>
<dbReference type="CDD" id="cd11296">
    <property type="entry name" value="O-FucT_like"/>
    <property type="match status" value="1"/>
</dbReference>
<gene>
    <name evidence="2" type="ORF">B0H16DRAFT_1592448</name>
</gene>
<accession>A0AAD7HSP5</accession>
<organism evidence="2 3">
    <name type="scientific">Mycena metata</name>
    <dbReference type="NCBI Taxonomy" id="1033252"/>
    <lineage>
        <taxon>Eukaryota</taxon>
        <taxon>Fungi</taxon>
        <taxon>Dikarya</taxon>
        <taxon>Basidiomycota</taxon>
        <taxon>Agaricomycotina</taxon>
        <taxon>Agaricomycetes</taxon>
        <taxon>Agaricomycetidae</taxon>
        <taxon>Agaricales</taxon>
        <taxon>Marasmiineae</taxon>
        <taxon>Mycenaceae</taxon>
        <taxon>Mycena</taxon>
    </lineage>
</organism>
<keyword evidence="1" id="KW-1133">Transmembrane helix</keyword>
<keyword evidence="3" id="KW-1185">Reference proteome</keyword>
<keyword evidence="1" id="KW-0812">Transmembrane</keyword>
<name>A0AAD7HSP5_9AGAR</name>
<evidence type="ECO:0000256" key="1">
    <source>
        <dbReference type="SAM" id="Phobius"/>
    </source>
</evidence>
<sequence length="527" mass="58438">MSRMNRTSRKNAHDVDMTKCDDVSVFLPLTRTSMARPNSPTKASPWTGPSSRRRQALCVGLALILVLLLGGAAHPTTRKIGVEYYSAAAGTGSDGNAGSDTEPKLKLPGPPAFTALRKWEDELPQHNLDLPFPEGKTGRYVKFSNSMNFVGWNNCLNERLMNLHLAHASRRAFVFSPFLWAPEHYPWPAAQHPPGGPRTPLNALLAGPLAGGPWDPSDPAPRSVSEAWWDIACPREERRIINTQDVKPGLVGKDGLAIFEHWAKLLGEDVKERCVEIVPPAYEVDSTPQIFDLGLWGTTHILDLFPSFLASPASRLLSASPIVLSALDRNAYLFLPRGPRPPSGVSRNPYDRMLAIHLRRGDYLQHCRNLAAWGSTYYSWSLLPSLPDHFDPLPAEDPAREEKMLAHCLPTAAQLVKRITDVKEDYIKAATAASGKRYLDVLYLLTNEHGPWLDGVKKEMAGMGWTTIVTTRDLVLDPEQEEVSMAVDMELARRAAVFVGNGWSSFTSNIIHQRLADKRDPISIRLT</sequence>
<comment type="caution">
    <text evidence="2">The sequence shown here is derived from an EMBL/GenBank/DDBJ whole genome shotgun (WGS) entry which is preliminary data.</text>
</comment>
<dbReference type="AlphaFoldDB" id="A0AAD7HSP5"/>